<gene>
    <name evidence="3" type="ORF">AKO1_005455</name>
</gene>
<keyword evidence="4" id="KW-1185">Reference proteome</keyword>
<feature type="transmembrane region" description="Helical" evidence="2">
    <location>
        <begin position="6"/>
        <end position="23"/>
    </location>
</feature>
<reference evidence="3 4" key="1">
    <citation type="submission" date="2024-03" db="EMBL/GenBank/DDBJ databases">
        <title>The Acrasis kona genome and developmental transcriptomes reveal deep origins of eukaryotic multicellular pathways.</title>
        <authorList>
            <person name="Sheikh S."/>
            <person name="Fu C.-J."/>
            <person name="Brown M.W."/>
            <person name="Baldauf S.L."/>
        </authorList>
    </citation>
    <scope>NUCLEOTIDE SEQUENCE [LARGE SCALE GENOMIC DNA]</scope>
    <source>
        <strain evidence="3 4">ATCC MYA-3509</strain>
    </source>
</reference>
<dbReference type="Proteomes" id="UP001431209">
    <property type="component" value="Unassembled WGS sequence"/>
</dbReference>
<accession>A0AAW2ZKR7</accession>
<dbReference type="EMBL" id="JAOPGA020001618">
    <property type="protein sequence ID" value="KAL0489928.1"/>
    <property type="molecule type" value="Genomic_DNA"/>
</dbReference>
<feature type="region of interest" description="Disordered" evidence="1">
    <location>
        <begin position="54"/>
        <end position="76"/>
    </location>
</feature>
<keyword evidence="2" id="KW-0812">Transmembrane</keyword>
<evidence type="ECO:0000256" key="2">
    <source>
        <dbReference type="SAM" id="Phobius"/>
    </source>
</evidence>
<name>A0AAW2ZKR7_9EUKA</name>
<evidence type="ECO:0000313" key="4">
    <source>
        <dbReference type="Proteomes" id="UP001431209"/>
    </source>
</evidence>
<keyword evidence="2" id="KW-1133">Transmembrane helix</keyword>
<dbReference type="AlphaFoldDB" id="A0AAW2ZKR7"/>
<organism evidence="3 4">
    <name type="scientific">Acrasis kona</name>
    <dbReference type="NCBI Taxonomy" id="1008807"/>
    <lineage>
        <taxon>Eukaryota</taxon>
        <taxon>Discoba</taxon>
        <taxon>Heterolobosea</taxon>
        <taxon>Tetramitia</taxon>
        <taxon>Eutetramitia</taxon>
        <taxon>Acrasidae</taxon>
        <taxon>Acrasis</taxon>
    </lineage>
</organism>
<proteinExistence type="predicted"/>
<sequence length="76" mass="8630">MENQAISGILLACFIALMEYALLSKETQIMDQSNHILGTIYDKFANLRKLVTSKSMSSTNKDKSKKKTKFDVWKLA</sequence>
<keyword evidence="2" id="KW-0472">Membrane</keyword>
<comment type="caution">
    <text evidence="3">The sequence shown here is derived from an EMBL/GenBank/DDBJ whole genome shotgun (WGS) entry which is preliminary data.</text>
</comment>
<evidence type="ECO:0000256" key="1">
    <source>
        <dbReference type="SAM" id="MobiDB-lite"/>
    </source>
</evidence>
<evidence type="ECO:0000313" key="3">
    <source>
        <dbReference type="EMBL" id="KAL0489928.1"/>
    </source>
</evidence>
<feature type="non-terminal residue" evidence="3">
    <location>
        <position position="76"/>
    </location>
</feature>
<protein>
    <submittedName>
        <fullName evidence="3">Uncharacterized protein</fullName>
    </submittedName>
</protein>